<dbReference type="GO" id="GO:0005886">
    <property type="term" value="C:plasma membrane"/>
    <property type="evidence" value="ECO:0007669"/>
    <property type="project" value="TreeGrafter"/>
</dbReference>
<feature type="transmembrane region" description="Helical" evidence="7">
    <location>
        <begin position="33"/>
        <end position="54"/>
    </location>
</feature>
<feature type="disulfide bond" evidence="6">
    <location>
        <begin position="122"/>
        <end position="159"/>
    </location>
</feature>
<evidence type="ECO:0000256" key="4">
    <source>
        <dbReference type="ARBA" id="ARBA00022989"/>
    </source>
</evidence>
<feature type="non-terminal residue" evidence="8">
    <location>
        <position position="199"/>
    </location>
</feature>
<organism evidence="8 9">
    <name type="scientific">Exocentrus adspersus</name>
    <dbReference type="NCBI Taxonomy" id="1586481"/>
    <lineage>
        <taxon>Eukaryota</taxon>
        <taxon>Metazoa</taxon>
        <taxon>Ecdysozoa</taxon>
        <taxon>Arthropoda</taxon>
        <taxon>Hexapoda</taxon>
        <taxon>Insecta</taxon>
        <taxon>Pterygota</taxon>
        <taxon>Neoptera</taxon>
        <taxon>Endopterygota</taxon>
        <taxon>Coleoptera</taxon>
        <taxon>Polyphaga</taxon>
        <taxon>Cucujiformia</taxon>
        <taxon>Chrysomeloidea</taxon>
        <taxon>Cerambycidae</taxon>
        <taxon>Lamiinae</taxon>
        <taxon>Acanthocinini</taxon>
        <taxon>Exocentrus</taxon>
    </lineage>
</organism>
<keyword evidence="4 7" id="KW-1133">Transmembrane helix</keyword>
<dbReference type="InterPro" id="IPR008952">
    <property type="entry name" value="Tetraspanin_EC2_sf"/>
</dbReference>
<gene>
    <name evidence="8" type="ORF">NQ315_003767</name>
</gene>
<feature type="non-terminal residue" evidence="8">
    <location>
        <position position="1"/>
    </location>
</feature>
<keyword evidence="9" id="KW-1185">Reference proteome</keyword>
<dbReference type="Pfam" id="PF00335">
    <property type="entry name" value="Tetraspanin"/>
    <property type="match status" value="1"/>
</dbReference>
<comment type="subcellular location">
    <subcellularLocation>
        <location evidence="1 7">Membrane</location>
        <topology evidence="1 7">Multi-pass membrane protein</topology>
    </subcellularLocation>
</comment>
<dbReference type="PANTHER" id="PTHR19282">
    <property type="entry name" value="TETRASPANIN"/>
    <property type="match status" value="1"/>
</dbReference>
<evidence type="ECO:0000256" key="1">
    <source>
        <dbReference type="ARBA" id="ARBA00004141"/>
    </source>
</evidence>
<dbReference type="Proteomes" id="UP001159042">
    <property type="component" value="Unassembled WGS sequence"/>
</dbReference>
<dbReference type="AlphaFoldDB" id="A0AAV8VI55"/>
<keyword evidence="6" id="KW-1015">Disulfide bond</keyword>
<evidence type="ECO:0000313" key="9">
    <source>
        <dbReference type="Proteomes" id="UP001159042"/>
    </source>
</evidence>
<dbReference type="InterPro" id="IPR018503">
    <property type="entry name" value="Tetraspanin_CS"/>
</dbReference>
<keyword evidence="3 7" id="KW-0812">Transmembrane</keyword>
<proteinExistence type="inferred from homology"/>
<sequence length="199" mass="21214">ISGIGIIAAGAVVLANASDFNHFAGNGLIGPPIVLIVAGIIVFVIAFLGCFGAIKESYNMLMAFAGLLLIIFIVELAVGIAAAVYKNDFHNALNGTLRNTMDNYSNAPDKIAWDNIQQKFMCCGVEGPSDWKTRGQQQVIPLSCCHAHEETGNEIDNDCVNNGVGKYSYKIGCYEKLKLQINSNATVLIGVGIGIAFIE</sequence>
<dbReference type="PROSITE" id="PS00421">
    <property type="entry name" value="TM4_1"/>
    <property type="match status" value="1"/>
</dbReference>
<dbReference type="PRINTS" id="PR00259">
    <property type="entry name" value="TMFOUR"/>
</dbReference>
<dbReference type="PIRSF" id="PIRSF002419">
    <property type="entry name" value="Tetraspanin"/>
    <property type="match status" value="1"/>
</dbReference>
<dbReference type="PANTHER" id="PTHR19282:SF273">
    <property type="entry name" value="TETRASPANIN"/>
    <property type="match status" value="1"/>
</dbReference>
<evidence type="ECO:0000256" key="7">
    <source>
        <dbReference type="RuleBase" id="RU361218"/>
    </source>
</evidence>
<keyword evidence="5 7" id="KW-0472">Membrane</keyword>
<comment type="similarity">
    <text evidence="2 7">Belongs to the tetraspanin (TM4SF) family.</text>
</comment>
<accession>A0AAV8VI55</accession>
<feature type="transmembrane region" description="Helical" evidence="7">
    <location>
        <begin position="61"/>
        <end position="85"/>
    </location>
</feature>
<comment type="caution">
    <text evidence="7">Lacks conserved residue(s) required for the propagation of feature annotation.</text>
</comment>
<dbReference type="InterPro" id="IPR000301">
    <property type="entry name" value="Tetraspanin_animals"/>
</dbReference>
<dbReference type="InterPro" id="IPR018499">
    <property type="entry name" value="Tetraspanin/Peripherin"/>
</dbReference>
<evidence type="ECO:0000313" key="8">
    <source>
        <dbReference type="EMBL" id="KAJ8913858.1"/>
    </source>
</evidence>
<protein>
    <recommendedName>
        <fullName evidence="7">Tetraspanin</fullName>
    </recommendedName>
</protein>
<evidence type="ECO:0000256" key="3">
    <source>
        <dbReference type="ARBA" id="ARBA00022692"/>
    </source>
</evidence>
<reference evidence="8 9" key="1">
    <citation type="journal article" date="2023" name="Insect Mol. Biol.">
        <title>Genome sequencing provides insights into the evolution of gene families encoding plant cell wall-degrading enzymes in longhorned beetles.</title>
        <authorList>
            <person name="Shin N.R."/>
            <person name="Okamura Y."/>
            <person name="Kirsch R."/>
            <person name="Pauchet Y."/>
        </authorList>
    </citation>
    <scope>NUCLEOTIDE SEQUENCE [LARGE SCALE GENOMIC DNA]</scope>
    <source>
        <strain evidence="8">EAD_L_NR</strain>
    </source>
</reference>
<evidence type="ECO:0000256" key="6">
    <source>
        <dbReference type="PIRSR" id="PIRSR002419-1"/>
    </source>
</evidence>
<dbReference type="SUPFAM" id="SSF48652">
    <property type="entry name" value="Tetraspanin"/>
    <property type="match status" value="1"/>
</dbReference>
<evidence type="ECO:0000256" key="2">
    <source>
        <dbReference type="ARBA" id="ARBA00006840"/>
    </source>
</evidence>
<evidence type="ECO:0000256" key="5">
    <source>
        <dbReference type="ARBA" id="ARBA00023136"/>
    </source>
</evidence>
<comment type="caution">
    <text evidence="8">The sequence shown here is derived from an EMBL/GenBank/DDBJ whole genome shotgun (WGS) entry which is preliminary data.</text>
</comment>
<dbReference type="EMBL" id="JANEYG010000086">
    <property type="protein sequence ID" value="KAJ8913858.1"/>
    <property type="molecule type" value="Genomic_DNA"/>
</dbReference>
<dbReference type="CDD" id="cd03127">
    <property type="entry name" value="tetraspanin_LEL"/>
    <property type="match status" value="1"/>
</dbReference>
<name>A0AAV8VI55_9CUCU</name>
<feature type="disulfide bond" evidence="6">
    <location>
        <begin position="123"/>
        <end position="145"/>
    </location>
</feature>
<dbReference type="Gene3D" id="1.10.1450.10">
    <property type="entry name" value="Tetraspanin"/>
    <property type="match status" value="1"/>
</dbReference>